<dbReference type="EMBL" id="UGEB01000001">
    <property type="protein sequence ID" value="STK93498.1"/>
    <property type="molecule type" value="Genomic_DNA"/>
</dbReference>
<dbReference type="SMART" id="SM00530">
    <property type="entry name" value="HTH_XRE"/>
    <property type="match status" value="1"/>
</dbReference>
<dbReference type="CDD" id="cd00093">
    <property type="entry name" value="HTH_XRE"/>
    <property type="match status" value="1"/>
</dbReference>
<evidence type="ECO:0000313" key="3">
    <source>
        <dbReference type="EMBL" id="MBA1886225.1"/>
    </source>
</evidence>
<dbReference type="Pfam" id="PF01381">
    <property type="entry name" value="HTH_3"/>
    <property type="match status" value="1"/>
</dbReference>
<feature type="domain" description="HTH cro/C1-type" evidence="1">
    <location>
        <begin position="7"/>
        <end position="60"/>
    </location>
</feature>
<gene>
    <name evidence="2" type="ORF">CR538_06635</name>
    <name evidence="3" type="ORF">HLX92_08580</name>
    <name evidence="4" type="ORF">NCTC8179_04300</name>
</gene>
<sequence length="70" mass="7964">MTLATRVKERRKELKMTQVTLAELTGVSQQAINRIESGVIARPRYLLEMSIALDCDPNWLLYGSQNDKKA</sequence>
<dbReference type="GO" id="GO:0003677">
    <property type="term" value="F:DNA binding"/>
    <property type="evidence" value="ECO:0007669"/>
    <property type="project" value="InterPro"/>
</dbReference>
<evidence type="ECO:0000313" key="6">
    <source>
        <dbReference type="Proteomes" id="UP000255543"/>
    </source>
</evidence>
<dbReference type="Proteomes" id="UP000255543">
    <property type="component" value="Unassembled WGS sequence"/>
</dbReference>
<protein>
    <submittedName>
        <fullName evidence="3">Helix-turn-helix transcriptional regulator</fullName>
    </submittedName>
    <submittedName>
        <fullName evidence="4">Regulatory protein cro (Antirepressor)</fullName>
    </submittedName>
    <submittedName>
        <fullName evidence="2">XRE family transcriptional regulator</fullName>
    </submittedName>
</protein>
<evidence type="ECO:0000313" key="4">
    <source>
        <dbReference type="EMBL" id="STK93498.1"/>
    </source>
</evidence>
<reference evidence="3 7" key="3">
    <citation type="submission" date="2020-05" db="EMBL/GenBank/DDBJ databases">
        <title>Epidemiological investigations into extended-spectrum beta-lactam resistant Escherichia coli ST457 carried by Australian Silver gulls identified clonal lineages that cause ExPEC disease.</title>
        <authorList>
            <person name="Nesporova K."/>
            <person name="Wyrsch E.R."/>
            <person name="Valcek A."/>
            <person name="Bitar I."/>
            <person name="Chaw K."/>
            <person name="Harris P."/>
            <person name="Hrabak J."/>
            <person name="Djordjevic S.P."/>
            <person name="Dolejska M."/>
        </authorList>
    </citation>
    <scope>NUCLEOTIDE SEQUENCE [LARGE SCALE GENOMIC DNA]</scope>
    <source>
        <strain evidence="3 7">CE1966</strain>
    </source>
</reference>
<dbReference type="Proteomes" id="UP000523197">
    <property type="component" value="Unassembled WGS sequence"/>
</dbReference>
<dbReference type="EMBL" id="CP024141">
    <property type="protein sequence ID" value="AUK00118.1"/>
    <property type="molecule type" value="Genomic_DNA"/>
</dbReference>
<reference evidence="4 6" key="2">
    <citation type="submission" date="2018-06" db="EMBL/GenBank/DDBJ databases">
        <authorList>
            <consortium name="Pathogen Informatics"/>
            <person name="Doyle S."/>
        </authorList>
    </citation>
    <scope>NUCLEOTIDE SEQUENCE [LARGE SCALE GENOMIC DNA]</scope>
    <source>
        <strain evidence="4 6">NCTC8179</strain>
    </source>
</reference>
<dbReference type="Proteomes" id="UP000234238">
    <property type="component" value="Chromosome"/>
</dbReference>
<dbReference type="InterPro" id="IPR010982">
    <property type="entry name" value="Lambda_DNA-bd_dom_sf"/>
</dbReference>
<evidence type="ECO:0000313" key="7">
    <source>
        <dbReference type="Proteomes" id="UP000523197"/>
    </source>
</evidence>
<reference evidence="2 5" key="1">
    <citation type="submission" date="2017-10" db="EMBL/GenBank/DDBJ databases">
        <title>mcr-1 positive E.coli isolates in China.</title>
        <authorList>
            <person name="Li B."/>
            <person name="Wang X."/>
        </authorList>
    </citation>
    <scope>NUCLEOTIDE SEQUENCE [LARGE SCALE GENOMIC DNA]</scope>
    <source>
        <strain evidence="2 5">14EC029</strain>
    </source>
</reference>
<organism evidence="3 7">
    <name type="scientific">Escherichia coli</name>
    <dbReference type="NCBI Taxonomy" id="562"/>
    <lineage>
        <taxon>Bacteria</taxon>
        <taxon>Pseudomonadati</taxon>
        <taxon>Pseudomonadota</taxon>
        <taxon>Gammaproteobacteria</taxon>
        <taxon>Enterobacterales</taxon>
        <taxon>Enterobacteriaceae</taxon>
        <taxon>Escherichia</taxon>
    </lineage>
</organism>
<dbReference type="EMBL" id="JABFNF010000005">
    <property type="protein sequence ID" value="MBA1886225.1"/>
    <property type="molecule type" value="Genomic_DNA"/>
</dbReference>
<dbReference type="RefSeq" id="WP_000170998.1">
    <property type="nucleotide sequence ID" value="NZ_BDPE01000081.1"/>
</dbReference>
<dbReference type="PROSITE" id="PS50943">
    <property type="entry name" value="HTH_CROC1"/>
    <property type="match status" value="1"/>
</dbReference>
<dbReference type="Gene3D" id="1.10.260.40">
    <property type="entry name" value="lambda repressor-like DNA-binding domains"/>
    <property type="match status" value="1"/>
</dbReference>
<evidence type="ECO:0000313" key="5">
    <source>
        <dbReference type="Proteomes" id="UP000234238"/>
    </source>
</evidence>
<proteinExistence type="predicted"/>
<dbReference type="SUPFAM" id="SSF47413">
    <property type="entry name" value="lambda repressor-like DNA-binding domains"/>
    <property type="match status" value="1"/>
</dbReference>
<evidence type="ECO:0000313" key="2">
    <source>
        <dbReference type="EMBL" id="AUK00118.1"/>
    </source>
</evidence>
<dbReference type="AlphaFoldDB" id="A0A066Q5M0"/>
<accession>A0A066Q5M0</accession>
<name>A0A066Q5M0_ECOLX</name>
<evidence type="ECO:0000259" key="1">
    <source>
        <dbReference type="PROSITE" id="PS50943"/>
    </source>
</evidence>
<dbReference type="InterPro" id="IPR001387">
    <property type="entry name" value="Cro/C1-type_HTH"/>
</dbReference>